<evidence type="ECO:0000313" key="2">
    <source>
        <dbReference type="Proteomes" id="UP001174205"/>
    </source>
</evidence>
<evidence type="ECO:0000313" key="1">
    <source>
        <dbReference type="EMBL" id="MDN4603839.1"/>
    </source>
</evidence>
<dbReference type="RefSeq" id="WP_024630816.1">
    <property type="nucleotide sequence ID" value="NZ_JAROCD010000011.1"/>
</dbReference>
<name>A0ABT8JI60_9BACL</name>
<comment type="caution">
    <text evidence="1">The sequence shown here is derived from an EMBL/GenBank/DDBJ whole genome shotgun (WGS) entry which is preliminary data.</text>
</comment>
<organism evidence="1 2">
    <name type="scientific">Paenibacillus vandeheii</name>
    <dbReference type="NCBI Taxonomy" id="3035917"/>
    <lineage>
        <taxon>Bacteria</taxon>
        <taxon>Bacillati</taxon>
        <taxon>Bacillota</taxon>
        <taxon>Bacilli</taxon>
        <taxon>Bacillales</taxon>
        <taxon>Paenibacillaceae</taxon>
        <taxon>Paenibacillus</taxon>
    </lineage>
</organism>
<proteinExistence type="predicted"/>
<gene>
    <name evidence="1" type="ORF">P5G61_21535</name>
</gene>
<keyword evidence="2" id="KW-1185">Reference proteome</keyword>
<protein>
    <submittedName>
        <fullName evidence="1">Uncharacterized protein</fullName>
    </submittedName>
</protein>
<sequence length="309" mass="36127">MFDIDLRIDDLDQQQREDATKSIYNLVLHLTSKLNINYLDSVVYTSEFKKDILSFQRLKNVQEGYTEASFGSAVAKVISYKEGIQQRYVVFLDSPLFWALFNQENEKYKNWAVHTLHHELGHVHDHSLRFHSYEPFEITRTDDFMTIACKLGEFMWMEFIADRLAISSFTETTSLRDADVRSLALSLVETMGNTFHEYVMDGDSYKVFIKIQEESNLLLNITGNLLGRVHGLKLQEYLESMRMDYYTPYLVRFSEELEELYNSYPDWHGIRDFLPFGRVIIDLWEALGVSFDADQEGIIIKISKPSVLT</sequence>
<reference evidence="1" key="1">
    <citation type="submission" date="2023-03" db="EMBL/GenBank/DDBJ databases">
        <title>MT1 and MT2 Draft Genomes of Novel Species.</title>
        <authorList>
            <person name="Venkateswaran K."/>
        </authorList>
    </citation>
    <scope>NUCLEOTIDE SEQUENCE</scope>
    <source>
        <strain evidence="1">F6_3S_P_1C</strain>
    </source>
</reference>
<accession>A0ABT8JI60</accession>
<dbReference type="Proteomes" id="UP001174205">
    <property type="component" value="Unassembled WGS sequence"/>
</dbReference>
<dbReference type="EMBL" id="JAROCD010000011">
    <property type="protein sequence ID" value="MDN4603839.1"/>
    <property type="molecule type" value="Genomic_DNA"/>
</dbReference>